<name>A0A9X9WS25_9PROT</name>
<dbReference type="Proteomes" id="UP001138751">
    <property type="component" value="Unassembled WGS sequence"/>
</dbReference>
<keyword evidence="3" id="KW-1185">Reference proteome</keyword>
<protein>
    <submittedName>
        <fullName evidence="2">Uncharacterized protein</fullName>
    </submittedName>
</protein>
<evidence type="ECO:0000313" key="3">
    <source>
        <dbReference type="Proteomes" id="UP001138751"/>
    </source>
</evidence>
<feature type="region of interest" description="Disordered" evidence="1">
    <location>
        <begin position="1"/>
        <end position="29"/>
    </location>
</feature>
<reference evidence="2" key="2">
    <citation type="journal article" date="2021" name="Syst. Appl. Microbiol.">
        <title>Roseomonas hellenica sp. nov., isolated from roots of wild-growing Alkanna tinctoria.</title>
        <authorList>
            <person name="Rat A."/>
            <person name="Naranjo H.D."/>
            <person name="Lebbe L."/>
            <person name="Cnockaert M."/>
            <person name="Krigas N."/>
            <person name="Grigoriadou K."/>
            <person name="Maloupa E."/>
            <person name="Willems A."/>
        </authorList>
    </citation>
    <scope>NUCLEOTIDE SEQUENCE</scope>
    <source>
        <strain evidence="2">LMG 31231</strain>
    </source>
</reference>
<gene>
    <name evidence="2" type="ORF">GXW76_02100</name>
</gene>
<dbReference type="AlphaFoldDB" id="A0A9X9WS25"/>
<accession>A0A9X9WS25</accession>
<comment type="caution">
    <text evidence="2">The sequence shown here is derived from an EMBL/GenBank/DDBJ whole genome shotgun (WGS) entry which is preliminary data.</text>
</comment>
<feature type="region of interest" description="Disordered" evidence="1">
    <location>
        <begin position="117"/>
        <end position="138"/>
    </location>
</feature>
<proteinExistence type="predicted"/>
<organism evidence="2 3">
    <name type="scientific">Neoroseomonas soli</name>
    <dbReference type="NCBI Taxonomy" id="1081025"/>
    <lineage>
        <taxon>Bacteria</taxon>
        <taxon>Pseudomonadati</taxon>
        <taxon>Pseudomonadota</taxon>
        <taxon>Alphaproteobacteria</taxon>
        <taxon>Acetobacterales</taxon>
        <taxon>Acetobacteraceae</taxon>
        <taxon>Neoroseomonas</taxon>
    </lineage>
</organism>
<sequence length="150" mass="16853">MTPRRHATREPRIAALHPMPRKPGRPAYVPTEKDRATVKTMSAFGIPDYEIARVIALDPKTLRKHFWTELEVGHVEANAKVAASLFKKATGDGREAVVAAIFWLKCRAGWRERPATDDLGKKEQRALEAETAERGTSWESLLEPASIRLQ</sequence>
<dbReference type="EMBL" id="JAAEDM010000003">
    <property type="protein sequence ID" value="MBR0669954.1"/>
    <property type="molecule type" value="Genomic_DNA"/>
</dbReference>
<evidence type="ECO:0000256" key="1">
    <source>
        <dbReference type="SAM" id="MobiDB-lite"/>
    </source>
</evidence>
<feature type="compositionally biased region" description="Basic and acidic residues" evidence="1">
    <location>
        <begin position="117"/>
        <end position="133"/>
    </location>
</feature>
<dbReference type="RefSeq" id="WP_211860330.1">
    <property type="nucleotide sequence ID" value="NZ_JAAEDM010000003.1"/>
</dbReference>
<evidence type="ECO:0000313" key="2">
    <source>
        <dbReference type="EMBL" id="MBR0669954.1"/>
    </source>
</evidence>
<reference evidence="2" key="1">
    <citation type="submission" date="2020-01" db="EMBL/GenBank/DDBJ databases">
        <authorList>
            <person name="Rat A."/>
        </authorList>
    </citation>
    <scope>NUCLEOTIDE SEQUENCE</scope>
    <source>
        <strain evidence="2">LMG 31231</strain>
    </source>
</reference>